<dbReference type="GO" id="GO:0005576">
    <property type="term" value="C:extracellular region"/>
    <property type="evidence" value="ECO:0007669"/>
    <property type="project" value="UniProtKB-SubCell"/>
</dbReference>
<feature type="chain" id="PRO_5009367895" description="Extracellular metalloproteinase" evidence="13">
    <location>
        <begin position="21"/>
        <end position="714"/>
    </location>
</feature>
<evidence type="ECO:0000256" key="6">
    <source>
        <dbReference type="ARBA" id="ARBA00022729"/>
    </source>
</evidence>
<evidence type="ECO:0000256" key="7">
    <source>
        <dbReference type="ARBA" id="ARBA00022801"/>
    </source>
</evidence>
<dbReference type="InterPro" id="IPR027268">
    <property type="entry name" value="Peptidase_M4/M1_CTD_sf"/>
</dbReference>
<dbReference type="InParanoid" id="K1WZG8"/>
<dbReference type="Proteomes" id="UP000006753">
    <property type="component" value="Unassembled WGS sequence"/>
</dbReference>
<comment type="similarity">
    <text evidence="2 13">Belongs to the peptidase M36 family.</text>
</comment>
<feature type="binding site" evidence="12">
    <location>
        <position position="440"/>
    </location>
    <ligand>
        <name>Zn(2+)</name>
        <dbReference type="ChEBI" id="CHEBI:29105"/>
        <note>catalytic</note>
    </ligand>
</feature>
<evidence type="ECO:0000259" key="14">
    <source>
        <dbReference type="Pfam" id="PF07504"/>
    </source>
</evidence>
<keyword evidence="7 13" id="KW-0378">Hydrolase</keyword>
<dbReference type="InterPro" id="IPR001842">
    <property type="entry name" value="Peptidase_M36"/>
</dbReference>
<dbReference type="eggNOG" id="ENOG502QTDC">
    <property type="taxonomic scope" value="Eukaryota"/>
</dbReference>
<feature type="binding site" evidence="12">
    <location>
        <position position="252"/>
    </location>
    <ligand>
        <name>Zn(2+)</name>
        <dbReference type="ChEBI" id="CHEBI:29105"/>
        <note>catalytic</note>
    </ligand>
</feature>
<dbReference type="Gene3D" id="3.10.170.10">
    <property type="match status" value="1"/>
</dbReference>
<dbReference type="AlphaFoldDB" id="K1WZG8"/>
<evidence type="ECO:0000256" key="4">
    <source>
        <dbReference type="ARBA" id="ARBA00022670"/>
    </source>
</evidence>
<evidence type="ECO:0000256" key="9">
    <source>
        <dbReference type="ARBA" id="ARBA00023049"/>
    </source>
</evidence>
<keyword evidence="16" id="KW-1185">Reference proteome</keyword>
<organism evidence="15 16">
    <name type="scientific">Marssonina brunnea f. sp. multigermtubi (strain MB_m1)</name>
    <name type="common">Marssonina leaf spot fungus</name>
    <dbReference type="NCBI Taxonomy" id="1072389"/>
    <lineage>
        <taxon>Eukaryota</taxon>
        <taxon>Fungi</taxon>
        <taxon>Dikarya</taxon>
        <taxon>Ascomycota</taxon>
        <taxon>Pezizomycotina</taxon>
        <taxon>Leotiomycetes</taxon>
        <taxon>Helotiales</taxon>
        <taxon>Drepanopezizaceae</taxon>
        <taxon>Drepanopeziza</taxon>
    </lineage>
</organism>
<evidence type="ECO:0000256" key="3">
    <source>
        <dbReference type="ARBA" id="ARBA00022525"/>
    </source>
</evidence>
<evidence type="ECO:0000256" key="13">
    <source>
        <dbReference type="RuleBase" id="RU364017"/>
    </source>
</evidence>
<protein>
    <recommendedName>
        <fullName evidence="13">Extracellular metalloproteinase</fullName>
        <ecNumber evidence="13">3.4.24.-</ecNumber>
    </recommendedName>
    <alternativeName>
        <fullName evidence="13">Fungalysin</fullName>
    </alternativeName>
</protein>
<keyword evidence="3 13" id="KW-0964">Secreted</keyword>
<feature type="domain" description="FTP" evidence="14">
    <location>
        <begin position="90"/>
        <end position="140"/>
    </location>
</feature>
<evidence type="ECO:0000256" key="2">
    <source>
        <dbReference type="ARBA" id="ARBA00006006"/>
    </source>
</evidence>
<dbReference type="EC" id="3.4.24.-" evidence="13"/>
<dbReference type="SUPFAM" id="SSF55486">
    <property type="entry name" value="Metalloproteases ('zincins'), catalytic domain"/>
    <property type="match status" value="1"/>
</dbReference>
<evidence type="ECO:0000256" key="5">
    <source>
        <dbReference type="ARBA" id="ARBA00022723"/>
    </source>
</evidence>
<keyword evidence="10 13" id="KW-0865">Zymogen</keyword>
<dbReference type="OMA" id="YSANMVH"/>
<dbReference type="GO" id="GO:0006508">
    <property type="term" value="P:proteolysis"/>
    <property type="evidence" value="ECO:0007669"/>
    <property type="project" value="UniProtKB-KW"/>
</dbReference>
<dbReference type="MEROPS" id="M36.001"/>
<dbReference type="GO" id="GO:0004222">
    <property type="term" value="F:metalloendopeptidase activity"/>
    <property type="evidence" value="ECO:0007669"/>
    <property type="project" value="InterPro"/>
</dbReference>
<dbReference type="GO" id="GO:0008270">
    <property type="term" value="F:zinc ion binding"/>
    <property type="evidence" value="ECO:0007669"/>
    <property type="project" value="InterPro"/>
</dbReference>
<dbReference type="EMBL" id="JH921434">
    <property type="protein sequence ID" value="EKD18042.1"/>
    <property type="molecule type" value="Genomic_DNA"/>
</dbReference>
<keyword evidence="5 12" id="KW-0479">Metal-binding</keyword>
<name>K1WZG8_MARBU</name>
<keyword evidence="9 13" id="KW-0482">Metalloprotease</keyword>
<dbReference type="PANTHER" id="PTHR33478">
    <property type="entry name" value="EXTRACELLULAR METALLOPROTEINASE MEP"/>
    <property type="match status" value="1"/>
</dbReference>
<keyword evidence="8 12" id="KW-0862">Zinc</keyword>
<dbReference type="Gene3D" id="1.10.390.10">
    <property type="entry name" value="Neutral Protease Domain 2"/>
    <property type="match status" value="1"/>
</dbReference>
<dbReference type="CDD" id="cd09596">
    <property type="entry name" value="M36"/>
    <property type="match status" value="1"/>
</dbReference>
<dbReference type="InterPro" id="IPR050371">
    <property type="entry name" value="Fungal_virulence_M36"/>
</dbReference>
<feature type="active site" evidence="11">
    <location>
        <position position="437"/>
    </location>
</feature>
<comment type="cofactor">
    <cofactor evidence="12">
        <name>Zn(2+)</name>
        <dbReference type="ChEBI" id="CHEBI:29105"/>
    </cofactor>
    <text evidence="12">Binds 1 zinc ion per subunit.</text>
</comment>
<dbReference type="RefSeq" id="XP_007291703.1">
    <property type="nucleotide sequence ID" value="XM_007291641.1"/>
</dbReference>
<comment type="subcellular location">
    <subcellularLocation>
        <location evidence="1 13">Secreted</location>
    </subcellularLocation>
</comment>
<evidence type="ECO:0000256" key="12">
    <source>
        <dbReference type="PIRSR" id="PIRSR601842-2"/>
    </source>
</evidence>
<dbReference type="OrthoDB" id="3227768at2759"/>
<dbReference type="KEGG" id="mbe:MBM_03814"/>
<dbReference type="PANTHER" id="PTHR33478:SF1">
    <property type="entry name" value="EXTRACELLULAR METALLOPROTEINASE MEP"/>
    <property type="match status" value="1"/>
</dbReference>
<dbReference type="InterPro" id="IPR011096">
    <property type="entry name" value="FTP_domain"/>
</dbReference>
<gene>
    <name evidence="15" type="ORF">MBM_03814</name>
</gene>
<keyword evidence="6 13" id="KW-0732">Signal</keyword>
<evidence type="ECO:0000256" key="1">
    <source>
        <dbReference type="ARBA" id="ARBA00004613"/>
    </source>
</evidence>
<evidence type="ECO:0000313" key="15">
    <source>
        <dbReference type="EMBL" id="EKD18042.1"/>
    </source>
</evidence>
<feature type="binding site" evidence="12">
    <location>
        <position position="466"/>
    </location>
    <ligand>
        <name>Zn(2+)</name>
        <dbReference type="ChEBI" id="CHEBI:29105"/>
        <note>catalytic</note>
    </ligand>
</feature>
<dbReference type="HOGENOM" id="CLU_012703_3_0_1"/>
<keyword evidence="4 13" id="KW-0645">Protease</keyword>
<feature type="signal peptide" evidence="13">
    <location>
        <begin position="1"/>
        <end position="20"/>
    </location>
</feature>
<feature type="binding site" evidence="12">
    <location>
        <position position="436"/>
    </location>
    <ligand>
        <name>Zn(2+)</name>
        <dbReference type="ChEBI" id="CHEBI:29105"/>
        <note>catalytic</note>
    </ligand>
</feature>
<proteinExistence type="inferred from homology"/>
<reference evidence="15 16" key="1">
    <citation type="journal article" date="2012" name="BMC Genomics">
        <title>Sequencing the genome of Marssonina brunnea reveals fungus-poplar co-evolution.</title>
        <authorList>
            <person name="Zhu S."/>
            <person name="Cao Y.-Z."/>
            <person name="Jiang C."/>
            <person name="Tan B.-Y."/>
            <person name="Wang Z."/>
            <person name="Feng S."/>
            <person name="Zhang L."/>
            <person name="Su X.-H."/>
            <person name="Brejova B."/>
            <person name="Vinar T."/>
            <person name="Xu M."/>
            <person name="Wang M.-X."/>
            <person name="Zhang S.-G."/>
            <person name="Huang M.-R."/>
            <person name="Wu R."/>
            <person name="Zhou Y."/>
        </authorList>
    </citation>
    <scope>NUCLEOTIDE SEQUENCE [LARGE SCALE GENOMIC DNA]</scope>
    <source>
        <strain evidence="15 16">MB_m1</strain>
    </source>
</reference>
<evidence type="ECO:0000256" key="11">
    <source>
        <dbReference type="PIRSR" id="PIRSR601842-1"/>
    </source>
</evidence>
<evidence type="ECO:0000256" key="10">
    <source>
        <dbReference type="ARBA" id="ARBA00023145"/>
    </source>
</evidence>
<sequence>MRFVLLQTAVTALLANHVLGHPHASSSSPQARKIQKRTVDLSAYRLGVGASYTSNSVITDGEQDTDFQAFTEPGYVETATALVKSVFPLAEFRQLSSYQSGNGVGHVVFKQMIHGIDIDTADLNVNTGTDGSVLSYGSSFYTGPTPPESPLVRRDQVDPVAALRGASETLRLSVSSEGAVAEAEPAEVEQYTITGSAGALSDPRAKLVYVHTGDSLTLSWSVETDIGDNWLLSYVDAVTPENVIAVVDYVAEASYTVYPWKTNDPSRGGRVVETDPWDLKASEFTWHGNGEKIFKTTRGNNGNAQANFEGDDAFVNDFRPYEDDLNFNYELDLNATDPKTYANASVAQLFYTANMYHDLLYVLGFNEVAGNFEMNVDSQGGRGGDAVTLNAQDGSGMNNANFATPIDGLVPRMRMYIWNYTLPLRDCSFDASVVIHEYTHGLSNRLTGGPLNSGCLSTTEAGGMGEGWGDFMAIAINLKTSDTRATSYPMGDWVRARPSGIRTYLYSTSLTTNPMVYSTANNSTLVHFIGTIWANMLYEVTWNLIDEYGITDARQPTVVDGVPTDGRFLAMQLVVDGMKLQPCRPNFIQARDAILDADKARTGGKNQCSIWRAFAKRGLGADARRSANPFDHLSRVDSYNLPDGVCGCSADNCLRALRSTTPDGRLRESQEFCGNFTKTVVTDISALKPYLASPCHGSAVARVSSACGCIPTLG</sequence>
<accession>K1WZG8</accession>
<dbReference type="Pfam" id="PF07504">
    <property type="entry name" value="FTP"/>
    <property type="match status" value="1"/>
</dbReference>
<evidence type="ECO:0000313" key="16">
    <source>
        <dbReference type="Proteomes" id="UP000006753"/>
    </source>
</evidence>
<dbReference type="Pfam" id="PF02128">
    <property type="entry name" value="Peptidase_M36"/>
    <property type="match status" value="1"/>
</dbReference>
<dbReference type="PRINTS" id="PR00999">
    <property type="entry name" value="FUNGALYSIN"/>
</dbReference>
<evidence type="ECO:0000256" key="8">
    <source>
        <dbReference type="ARBA" id="ARBA00022833"/>
    </source>
</evidence>
<dbReference type="GeneID" id="18759749"/>